<dbReference type="OrthoDB" id="5970161at2759"/>
<organism evidence="8">
    <name type="scientific">Aphanomyces astaci</name>
    <name type="common">Crayfish plague agent</name>
    <dbReference type="NCBI Taxonomy" id="112090"/>
    <lineage>
        <taxon>Eukaryota</taxon>
        <taxon>Sar</taxon>
        <taxon>Stramenopiles</taxon>
        <taxon>Oomycota</taxon>
        <taxon>Saprolegniomycetes</taxon>
        <taxon>Saprolegniales</taxon>
        <taxon>Verrucalvaceae</taxon>
        <taxon>Aphanomyces</taxon>
    </lineage>
</organism>
<name>W4GTD0_APHAT</name>
<dbReference type="InterPro" id="IPR002549">
    <property type="entry name" value="AI-2E-like"/>
</dbReference>
<accession>W4GTD0</accession>
<evidence type="ECO:0000256" key="2">
    <source>
        <dbReference type="ARBA" id="ARBA00009773"/>
    </source>
</evidence>
<keyword evidence="4 7" id="KW-1133">Transmembrane helix</keyword>
<dbReference type="GeneID" id="20806724"/>
<dbReference type="PANTHER" id="PTHR21716">
    <property type="entry name" value="TRANSMEMBRANE PROTEIN"/>
    <property type="match status" value="1"/>
</dbReference>
<dbReference type="PANTHER" id="PTHR21716:SF4">
    <property type="entry name" value="TRANSMEMBRANE PROTEIN 245"/>
    <property type="match status" value="1"/>
</dbReference>
<feature type="compositionally biased region" description="Low complexity" evidence="6">
    <location>
        <begin position="738"/>
        <end position="759"/>
    </location>
</feature>
<feature type="transmembrane region" description="Helical" evidence="7">
    <location>
        <begin position="337"/>
        <end position="366"/>
    </location>
</feature>
<keyword evidence="5 7" id="KW-0472">Membrane</keyword>
<evidence type="ECO:0000256" key="6">
    <source>
        <dbReference type="SAM" id="MobiDB-lite"/>
    </source>
</evidence>
<evidence type="ECO:0000256" key="1">
    <source>
        <dbReference type="ARBA" id="ARBA00004141"/>
    </source>
</evidence>
<feature type="transmembrane region" description="Helical" evidence="7">
    <location>
        <begin position="144"/>
        <end position="162"/>
    </location>
</feature>
<evidence type="ECO:0008006" key="9">
    <source>
        <dbReference type="Google" id="ProtNLM"/>
    </source>
</evidence>
<evidence type="ECO:0000256" key="3">
    <source>
        <dbReference type="ARBA" id="ARBA00022692"/>
    </source>
</evidence>
<evidence type="ECO:0000313" key="8">
    <source>
        <dbReference type="EMBL" id="ETV82972.1"/>
    </source>
</evidence>
<dbReference type="GO" id="GO:0016020">
    <property type="term" value="C:membrane"/>
    <property type="evidence" value="ECO:0007669"/>
    <property type="project" value="UniProtKB-SubCell"/>
</dbReference>
<comment type="subcellular location">
    <subcellularLocation>
        <location evidence="1">Membrane</location>
        <topology evidence="1">Multi-pass membrane protein</topology>
    </subcellularLocation>
</comment>
<feature type="region of interest" description="Disordered" evidence="6">
    <location>
        <begin position="677"/>
        <end position="783"/>
    </location>
</feature>
<evidence type="ECO:0000256" key="4">
    <source>
        <dbReference type="ARBA" id="ARBA00022989"/>
    </source>
</evidence>
<feature type="transmembrane region" description="Helical" evidence="7">
    <location>
        <begin position="177"/>
        <end position="198"/>
    </location>
</feature>
<dbReference type="EMBL" id="KI913121">
    <property type="protein sequence ID" value="ETV82972.1"/>
    <property type="molecule type" value="Genomic_DNA"/>
</dbReference>
<feature type="transmembrane region" description="Helical" evidence="7">
    <location>
        <begin position="429"/>
        <end position="450"/>
    </location>
</feature>
<protein>
    <recommendedName>
        <fullName evidence="9">Transmembrane protein</fullName>
    </recommendedName>
</protein>
<sequence>MPSEILDFAVGTIIGNISTAVVLTLVYYNFILFEDYFRVIIWAFLFSQALRGAKEKICRLLRYLSRDKEIQRDGLLYTVWTQAIPYFLRSTRRPRATGTDADAPPPVDRPQDKLTNLVMDNGIFIFAWISGVSIYVRMFSLSSFLQLSVGIVVVASLAVWVLDRRVFYYRLFISDDVLVSLLLILGCFVIGFFVLFYLGTESYMEGSLAASQVSRWIHTNVVNDERTRAMWSEQMANGKAMVSSAIHGVEGSYNRTLWFGPFKAMLVSYYDTPANTTIVHGGASGSSSLFPNLTWVQACSLAYAQFSDFNLTSVEVTDMTSKGLEYSGMAVGSVVQLLFVLVTIVVAFVSIGLKSFFFVTSLFYLLSAKWDPIERIVHDLIPIAPEKRPAMVASLRRAIEGVFFLPMKISSLHAIVSLVSFSIVGTDFVFLGTLLSFFISIVPIIPPYLICLPYVCLRLSTSFVPAVALLVVHYLAFTWIDQVLYERSLTSINAYISALSVAFGVYVFGLEGVVFGPLLVCGVNWAYEISNHGVQAATSDDAVMTSPSSSPVHDEHGSIFSSAYRALSGGLLRSNLSRGFSFDSARDQAVVVVDVQVHYGKEAATPWVVRYVARKEWSYEDLVKNLCRTLHVSHVRGLYAKANHAQILGVEHMIPGELITVDVQDDPLQDDVLSASSARPPMHFQQHDKHGGRFAKAGKTTAAVARASSPSTTPTTTPVLVRRRSHASTTPRGRSKQSSLGSRRSIRSSDSGSSSAFGGDSDGDTAAIAADSPCPVTVDSQSESFDSAANTSFRSALNGLRIQTDFTRANDDAHGAATAENTVGHEDEPMPPPDKPIQPITQDQPNKQQPTLQPPTSPLYITEKVTTLRQRRGSMASPADEATKPGLWKSLFKPN</sequence>
<gene>
    <name evidence="8" type="ORF">H257_04728</name>
</gene>
<feature type="transmembrane region" description="Helical" evidence="7">
    <location>
        <begin position="492"/>
        <end position="520"/>
    </location>
</feature>
<reference evidence="8" key="1">
    <citation type="submission" date="2013-12" db="EMBL/GenBank/DDBJ databases">
        <title>The Genome Sequence of Aphanomyces astaci APO3.</title>
        <authorList>
            <consortium name="The Broad Institute Genomics Platform"/>
            <person name="Russ C."/>
            <person name="Tyler B."/>
            <person name="van West P."/>
            <person name="Dieguez-Uribeondo J."/>
            <person name="Young S.K."/>
            <person name="Zeng Q."/>
            <person name="Gargeya S."/>
            <person name="Fitzgerald M."/>
            <person name="Abouelleil A."/>
            <person name="Alvarado L."/>
            <person name="Chapman S.B."/>
            <person name="Gainer-Dewar J."/>
            <person name="Goldberg J."/>
            <person name="Griggs A."/>
            <person name="Gujja S."/>
            <person name="Hansen M."/>
            <person name="Howarth C."/>
            <person name="Imamovic A."/>
            <person name="Ireland A."/>
            <person name="Larimer J."/>
            <person name="McCowan C."/>
            <person name="Murphy C."/>
            <person name="Pearson M."/>
            <person name="Poon T.W."/>
            <person name="Priest M."/>
            <person name="Roberts A."/>
            <person name="Saif S."/>
            <person name="Shea T."/>
            <person name="Sykes S."/>
            <person name="Wortman J."/>
            <person name="Nusbaum C."/>
            <person name="Birren B."/>
        </authorList>
    </citation>
    <scope>NUCLEOTIDE SEQUENCE [LARGE SCALE GENOMIC DNA]</scope>
    <source>
        <strain evidence="8">APO3</strain>
    </source>
</reference>
<dbReference type="RefSeq" id="XP_009827643.1">
    <property type="nucleotide sequence ID" value="XM_009829341.1"/>
</dbReference>
<feature type="transmembrane region" description="Helical" evidence="7">
    <location>
        <begin position="7"/>
        <end position="30"/>
    </location>
</feature>
<dbReference type="AlphaFoldDB" id="W4GTD0"/>
<proteinExistence type="inferred from homology"/>
<feature type="compositionally biased region" description="Low complexity" evidence="6">
    <location>
        <begin position="837"/>
        <end position="851"/>
    </location>
</feature>
<comment type="similarity">
    <text evidence="2">Belongs to the autoinducer-2 exporter (AI-2E) (TC 2.A.86) family.</text>
</comment>
<feature type="compositionally biased region" description="Low complexity" evidence="6">
    <location>
        <begin position="700"/>
        <end position="720"/>
    </location>
</feature>
<feature type="transmembrane region" description="Helical" evidence="7">
    <location>
        <begin position="462"/>
        <end position="480"/>
    </location>
</feature>
<evidence type="ECO:0000256" key="7">
    <source>
        <dbReference type="SAM" id="Phobius"/>
    </source>
</evidence>
<feature type="region of interest" description="Disordered" evidence="6">
    <location>
        <begin position="820"/>
        <end position="895"/>
    </location>
</feature>
<dbReference type="VEuPathDB" id="FungiDB:H257_04728"/>
<evidence type="ECO:0000256" key="5">
    <source>
        <dbReference type="ARBA" id="ARBA00023136"/>
    </source>
</evidence>
<keyword evidence="3 7" id="KW-0812">Transmembrane</keyword>
<feature type="transmembrane region" description="Helical" evidence="7">
    <location>
        <begin position="401"/>
        <end position="423"/>
    </location>
</feature>